<keyword evidence="5" id="KW-0131">Cell cycle</keyword>
<accession>A0ABR0E7C0</accession>
<reference evidence="9 10" key="1">
    <citation type="journal article" date="2023" name="G3 (Bethesda)">
        <title>A chromosome-level genome assembly of Zasmidium syzygii isolated from banana leaves.</title>
        <authorList>
            <person name="van Westerhoven A.C."/>
            <person name="Mehrabi R."/>
            <person name="Talebi R."/>
            <person name="Steentjes M.B.F."/>
            <person name="Corcolon B."/>
            <person name="Chong P.A."/>
            <person name="Kema G.H.J."/>
            <person name="Seidl M.F."/>
        </authorList>
    </citation>
    <scope>NUCLEOTIDE SEQUENCE [LARGE SCALE GENOMIC DNA]</scope>
    <source>
        <strain evidence="9 10">P124</strain>
    </source>
</reference>
<evidence type="ECO:0000256" key="3">
    <source>
        <dbReference type="ARBA" id="ARBA00022737"/>
    </source>
</evidence>
<name>A0ABR0E7C0_ZASCE</name>
<evidence type="ECO:0008006" key="11">
    <source>
        <dbReference type="Google" id="ProtNLM"/>
    </source>
</evidence>
<keyword evidence="10" id="KW-1185">Reference proteome</keyword>
<dbReference type="Pfam" id="PF21282">
    <property type="entry name" value="APC1_3rd"/>
    <property type="match status" value="1"/>
</dbReference>
<feature type="region of interest" description="Disordered" evidence="6">
    <location>
        <begin position="402"/>
        <end position="519"/>
    </location>
</feature>
<evidence type="ECO:0000259" key="8">
    <source>
        <dbReference type="Pfam" id="PF21282"/>
    </source>
</evidence>
<evidence type="ECO:0000256" key="2">
    <source>
        <dbReference type="ARBA" id="ARBA00022618"/>
    </source>
</evidence>
<dbReference type="Pfam" id="PF12859">
    <property type="entry name" value="ANAPC1"/>
    <property type="match status" value="1"/>
</dbReference>
<dbReference type="Gene3D" id="1.25.10.10">
    <property type="entry name" value="Leucine-rich Repeat Variant"/>
    <property type="match status" value="2"/>
</dbReference>
<evidence type="ECO:0000256" key="1">
    <source>
        <dbReference type="ARBA" id="ARBA00010547"/>
    </source>
</evidence>
<feature type="compositionally biased region" description="Polar residues" evidence="6">
    <location>
        <begin position="415"/>
        <end position="424"/>
    </location>
</feature>
<keyword evidence="2" id="KW-0132">Cell division</keyword>
<dbReference type="EMBL" id="JAXOVC010000009">
    <property type="protein sequence ID" value="KAK4497219.1"/>
    <property type="molecule type" value="Genomic_DNA"/>
</dbReference>
<organism evidence="9 10">
    <name type="scientific">Zasmidium cellare</name>
    <name type="common">Wine cellar mold</name>
    <name type="synonym">Racodium cellare</name>
    <dbReference type="NCBI Taxonomy" id="395010"/>
    <lineage>
        <taxon>Eukaryota</taxon>
        <taxon>Fungi</taxon>
        <taxon>Dikarya</taxon>
        <taxon>Ascomycota</taxon>
        <taxon>Pezizomycotina</taxon>
        <taxon>Dothideomycetes</taxon>
        <taxon>Dothideomycetidae</taxon>
        <taxon>Mycosphaerellales</taxon>
        <taxon>Mycosphaerellaceae</taxon>
        <taxon>Zasmidium</taxon>
    </lineage>
</organism>
<evidence type="ECO:0000313" key="10">
    <source>
        <dbReference type="Proteomes" id="UP001305779"/>
    </source>
</evidence>
<feature type="region of interest" description="Disordered" evidence="6">
    <location>
        <begin position="94"/>
        <end position="127"/>
    </location>
</feature>
<dbReference type="PANTHER" id="PTHR12827:SF3">
    <property type="entry name" value="ANAPHASE-PROMOTING COMPLEX SUBUNIT 1"/>
    <property type="match status" value="1"/>
</dbReference>
<dbReference type="InterPro" id="IPR011989">
    <property type="entry name" value="ARM-like"/>
</dbReference>
<evidence type="ECO:0000256" key="4">
    <source>
        <dbReference type="ARBA" id="ARBA00022776"/>
    </source>
</evidence>
<dbReference type="Proteomes" id="UP001305779">
    <property type="component" value="Unassembled WGS sequence"/>
</dbReference>
<evidence type="ECO:0000256" key="5">
    <source>
        <dbReference type="ARBA" id="ARBA00023306"/>
    </source>
</evidence>
<keyword evidence="4" id="KW-0498">Mitosis</keyword>
<protein>
    <recommendedName>
        <fullName evidence="11">Anaphase-promoting complex subunit 1</fullName>
    </recommendedName>
</protein>
<evidence type="ECO:0000256" key="6">
    <source>
        <dbReference type="SAM" id="MobiDB-lite"/>
    </source>
</evidence>
<keyword evidence="3" id="KW-0677">Repeat</keyword>
<dbReference type="InterPro" id="IPR024990">
    <property type="entry name" value="Apc1"/>
</dbReference>
<gene>
    <name evidence="9" type="ORF">PRZ48_011669</name>
</gene>
<feature type="compositionally biased region" description="Basic and acidic residues" evidence="6">
    <location>
        <begin position="117"/>
        <end position="127"/>
    </location>
</feature>
<dbReference type="InterPro" id="IPR048971">
    <property type="entry name" value="Apc1_3rd"/>
</dbReference>
<comment type="similarity">
    <text evidence="1">Belongs to the APC1 family.</text>
</comment>
<evidence type="ECO:0000259" key="7">
    <source>
        <dbReference type="Pfam" id="PF12859"/>
    </source>
</evidence>
<feature type="compositionally biased region" description="Polar residues" evidence="6">
    <location>
        <begin position="445"/>
        <end position="473"/>
    </location>
</feature>
<dbReference type="PANTHER" id="PTHR12827">
    <property type="entry name" value="MEIOTIC CHECKPOINT REGULATOR TSG24 FAMILY MEMBER"/>
    <property type="match status" value="1"/>
</dbReference>
<proteinExistence type="inferred from homology"/>
<feature type="compositionally biased region" description="Polar residues" evidence="6">
    <location>
        <begin position="482"/>
        <end position="493"/>
    </location>
</feature>
<dbReference type="InterPro" id="IPR049255">
    <property type="entry name" value="Apc1_N"/>
</dbReference>
<comment type="caution">
    <text evidence="9">The sequence shown here is derived from an EMBL/GenBank/DDBJ whole genome shotgun (WGS) entry which is preliminary data.</text>
</comment>
<sequence>MAAVNSLGVHIPVALPYLLTEGLLPPDPKPDQYQWDTYIVEDGDDYVEEELLVTQNAVAWSQGRFVRNVYRFDLEGESVVQALLTTFPAGSDTQPGVSNTLGNGMRRTRSSLNPSDFPHRIETDKPSTIRQPPRRAVVVLLKTKAHIYFLRGAHHIVDLPFEVERAFAAPRGILLQRKRTAQSSLPPTPQVPAAPPNSFFSSQGRGHSFLRQSVSPTLVKSFARTSFIHNKPAQPSPLGGDPKLNTLFQDVIAASGKRGDEDVTNIYSLSGPLSELGVVTYSIQHHRPQKSTRSQHGLSVEFEGLDPAEKVIYVSAKDELSSSKADNVGPLSLIVSFNPEISIVTVWHAWYVEDKSLTTLLKLRADQKAAKARRRSSFLSATVGTGATTPAVRRRDGARESFAAPNLQTGDLAGSQGTSTVPRNQSRKQQEEVMASQMDPDYQPAGSQQPVRENRRISSMNTDVRASQTTVNASFGGAGGRRTTSFGGPSTRRSLSHRKSRGSTPGSAYGQSLGGDESMDLDSTLEFDSDETADEILQHVRATFERSGVDNVFDSSEEGFKRELIVRKIHSFPVGMTTSSQSSIHGPIANYKVATLAEAQGAQSSQERSLAVYLHDRADGEIQYMQLKVKQRPLWPELPKSPYAAIPLLVDHGRLDRCDDILKIHNGKAEAVLFGGRGIQLGLDQRSFCPLPSNASYRFYDPLSVLPAGADERKDVGKNRTLERPIPPVFLQHPGPYARFDETGNDGVKHRRRLQLRPLDPQVENLLAVCEVILPKPQGQIVRRLWCQSYAWLNTNVDILQGTSSSADFVAFTAMICTFAIGLLDDKARAALNISKMATGKSNKQAISSLQLQATTHAMDLQRSPVWSWLPSQRPSSSRHSPKGSESRKDQLLVIAASLADDLSSSITTDPAKPTDSANIAVKLMLGLHLCHEEQKLSILSKSEVSKLDLAPVIAQIGLWLNLRHWTYGTGRYYELEGATDTRWAYVKSAIASSPRLDIFDQPISVFQWFEHSLKHRSQERYPSFSSIVELDGTSSYESETLARQVTPRLVALSEMISATHGVTTSPVGTVECLAERGITVEMLDTYPEAIAAPFKDAIAKCEKEPPTTWKDDLLQLVGRDDLSTSAREALSSAPKLQWLMYGADRDVAAVIHVLDHPGLQLKTKEAGRHAISQLIFSEDRRLVEAMSLMHFNSVQVAQCPKQPDWDEATHFEHQRKLMHWVTIRMIALPAGDGMVHYDSQTPLLTEKYHLPGFNSSCVMQPMGHTLTTDRSGLTEEKVNWAYFHAGVSAGMRISRNVKGIDTSWIAFNKPNELTNRHAGMLLALGLGGHLRNLAKWLSFKYLTPKHTMTSVGLLLGLSASYLGTMDGLITRMLSVHITRMLPPGAAELNVSPATQTAGLMGIGLLYYNTQHRRMSEIMLSEIEHMEIEDPDSGPDMLRDESYRLAAGFALGLINLGKGNDLRGLHGMYLPERLLAVAVGPRPVSAVHVFDRATAGAVVAVALVYMKSGDRAIANKIDIPDTEAQYDHVRPDILMLRAMAKHIILWENIEAQGIVSGRPGWIHANLPGFYKSKLVDATNQVTMKNTMNSAHIPLFNVFTGLAWALGLKYAGSGNVSARDEILGVLKAFYAFGWSDSYYFDAKLGRSALKRCMDALALCAAVVMAGTGDLETFRYLRRMHGRTDADTTYGSHLAAHLAIGVLFLGGGTFSFGTSNLAIASLICAFYPLFPTDVQDNRVHLQAFRHLWVFAAEARCIVIEDIDTQRPIHMPIKVTKRDGTEVSMRAPCLLPELDTIATIHTDNPSYWRVTLDFANNPTHLTSFRTDQRVFVRRCPAAEAHTSAFSAALAALNDAQTATVLVPQIWNTLFNLPAFKDLDRADVELVLPPDVHSSVYADDRATGVDDRLVLSKAVRGCERGALWNLRLLFGWAERRRREGGADGRVGWLGEEVVEGLRAGVEERGRRVGG</sequence>
<feature type="domain" description="Anaphase-promoting complex subunit 1 N-terminal" evidence="7">
    <location>
        <begin position="30"/>
        <end position="816"/>
    </location>
</feature>
<feature type="domain" description="Anaphase-promoting complex subunit 1 beta-sandwich" evidence="8">
    <location>
        <begin position="1753"/>
        <end position="1829"/>
    </location>
</feature>
<evidence type="ECO:0000313" key="9">
    <source>
        <dbReference type="EMBL" id="KAK4497219.1"/>
    </source>
</evidence>